<dbReference type="InterPro" id="IPR012334">
    <property type="entry name" value="Pectin_lyas_fold"/>
</dbReference>
<dbReference type="Pfam" id="PF23763">
    <property type="entry name" value="Beta-barrel_GLAA-B_I"/>
    <property type="match status" value="1"/>
</dbReference>
<evidence type="ECO:0000313" key="10">
    <source>
        <dbReference type="EMBL" id="SEM75436.1"/>
    </source>
</evidence>
<name>A0A1H8AY55_9FIRM</name>
<evidence type="ECO:0000256" key="6">
    <source>
        <dbReference type="ARBA" id="ARBA00023295"/>
    </source>
</evidence>
<dbReference type="Pfam" id="PF23764">
    <property type="entry name" value="Beta-barrel_GLAA-B_II"/>
    <property type="match status" value="1"/>
</dbReference>
<proteinExistence type="predicted"/>
<feature type="domain" description="GLAA-B beta-barrel" evidence="8">
    <location>
        <begin position="123"/>
        <end position="213"/>
    </location>
</feature>
<dbReference type="SUPFAM" id="SSF51126">
    <property type="entry name" value="Pectin lyase-like"/>
    <property type="match status" value="1"/>
</dbReference>
<accession>A0A1H8AY55</accession>
<protein>
    <submittedName>
        <fullName evidence="10">Right handed beta helix region</fullName>
    </submittedName>
</protein>
<evidence type="ECO:0000313" key="11">
    <source>
        <dbReference type="Proteomes" id="UP000199158"/>
    </source>
</evidence>
<dbReference type="STRING" id="474960.SAMN05216180_1601"/>
<dbReference type="InterPro" id="IPR006626">
    <property type="entry name" value="PbH1"/>
</dbReference>
<comment type="catalytic activity">
    <reaction evidence="1">
        <text>Hydrolysis of terminal, non-reducing alpha-D-galactose residues in alpha-D-galactosides, including galactose oligosaccharides, galactomannans and galactolipids.</text>
        <dbReference type="EC" id="3.2.1.22"/>
    </reaction>
</comment>
<dbReference type="SMART" id="SM00710">
    <property type="entry name" value="PbH1"/>
    <property type="match status" value="5"/>
</dbReference>
<dbReference type="InterPro" id="IPR056441">
    <property type="entry name" value="Beta-barrel_GLAA-B_II"/>
</dbReference>
<keyword evidence="6" id="KW-0326">Glycosidase</keyword>
<evidence type="ECO:0000256" key="3">
    <source>
        <dbReference type="ARBA" id="ARBA00022729"/>
    </source>
</evidence>
<dbReference type="AlphaFoldDB" id="A0A1H8AY55"/>
<dbReference type="GO" id="GO:0004557">
    <property type="term" value="F:alpha-galactosidase activity"/>
    <property type="evidence" value="ECO:0007669"/>
    <property type="project" value="UniProtKB-EC"/>
</dbReference>
<dbReference type="Proteomes" id="UP000199158">
    <property type="component" value="Unassembled WGS sequence"/>
</dbReference>
<dbReference type="EMBL" id="FOCG01000001">
    <property type="protein sequence ID" value="SEM75436.1"/>
    <property type="molecule type" value="Genomic_DNA"/>
</dbReference>
<sequence>MEHIVCHAADYGLLPGDCRETTLALRKFLDNVRKNSRVTLEFTPGTYHFYPDYAYEKLLCISNHDEDTLKRIIFDLSETKGFHLIGNGAEFLFHTDCIPFYAHKAENLTLEGFSVDYVRPSYSEAEVLEVTPKTTVLRIDCELYPYEVRHGRLVFLGENFEHELTAWLEFDQKRCAPVHNILDMNFNGSRGEHFTWYEETGPNTVAVHIKDEKSFLPQSRPGNRLVLRHHPRSHPGFYVTQCEHVTLLNVQCHHATGIAFMAQRSRHLTLSHFNVCRSNKRPRIFTAAADATHFVYCGGKITIQESLFENQLDDAVNIHGIYARIKKVLQPGCFVAELVHPMQKGVCFAEIGEMLRCVDHQTMLETGQATIKSYSMLNRDYFYMELQEPVDGLIEGNSIENISWVPNVEISRCTFRNNRARGLLLTSAGNVLVEGNLFQVPGAAILMEGDASNWFESGTTQNIVISDNTFDNCSYVPDWGYAPIQATPRYQKTVPNRFYHQFLMLDGNRFLCFDDRLLHLENVGRVCFTHNKVQKTTAFPSRKGRPVFNKNCGELVQL</sequence>
<evidence type="ECO:0000256" key="4">
    <source>
        <dbReference type="ARBA" id="ARBA00022737"/>
    </source>
</evidence>
<comment type="catalytic activity">
    <reaction evidence="2">
        <text>Hydrolysis of terminal, non-reducing branched (1-&gt;3)-alpha-D-galactosidic residues, producing free D-galactose.</text>
        <dbReference type="EC" id="3.2.1.n1"/>
    </reaction>
</comment>
<evidence type="ECO:0000259" key="9">
    <source>
        <dbReference type="Pfam" id="PF23764"/>
    </source>
</evidence>
<dbReference type="RefSeq" id="WP_092753375.1">
    <property type="nucleotide sequence ID" value="NZ_FOCG01000001.1"/>
</dbReference>
<dbReference type="InterPro" id="IPR039448">
    <property type="entry name" value="Beta_helix"/>
</dbReference>
<gene>
    <name evidence="10" type="ORF">SAMN05216180_1601</name>
</gene>
<organism evidence="10 11">
    <name type="scientific">Hydrogenoanaerobacterium saccharovorans</name>
    <dbReference type="NCBI Taxonomy" id="474960"/>
    <lineage>
        <taxon>Bacteria</taxon>
        <taxon>Bacillati</taxon>
        <taxon>Bacillota</taxon>
        <taxon>Clostridia</taxon>
        <taxon>Eubacteriales</taxon>
        <taxon>Oscillospiraceae</taxon>
        <taxon>Hydrogenoanaerobacterium</taxon>
    </lineage>
</organism>
<dbReference type="InterPro" id="IPR011050">
    <property type="entry name" value="Pectin_lyase_fold/virulence"/>
</dbReference>
<reference evidence="10 11" key="1">
    <citation type="submission" date="2016-10" db="EMBL/GenBank/DDBJ databases">
        <authorList>
            <person name="de Groot N.N."/>
        </authorList>
    </citation>
    <scope>NUCLEOTIDE SEQUENCE [LARGE SCALE GENOMIC DNA]</scope>
    <source>
        <strain evidence="10 11">CGMCC 1.5070</strain>
    </source>
</reference>
<evidence type="ECO:0000259" key="7">
    <source>
        <dbReference type="Pfam" id="PF13229"/>
    </source>
</evidence>
<evidence type="ECO:0000256" key="2">
    <source>
        <dbReference type="ARBA" id="ARBA00001271"/>
    </source>
</evidence>
<dbReference type="Pfam" id="PF13229">
    <property type="entry name" value="Beta_helix"/>
    <property type="match status" value="1"/>
</dbReference>
<feature type="domain" description="GLAA-B beta-barrel" evidence="9">
    <location>
        <begin position="337"/>
        <end position="391"/>
    </location>
</feature>
<keyword evidence="4" id="KW-0677">Repeat</keyword>
<keyword evidence="3" id="KW-0732">Signal</keyword>
<feature type="domain" description="Right handed beta helix" evidence="7">
    <location>
        <begin position="403"/>
        <end position="474"/>
    </location>
</feature>
<keyword evidence="5" id="KW-0378">Hydrolase</keyword>
<dbReference type="OrthoDB" id="9807299at2"/>
<evidence type="ECO:0000256" key="5">
    <source>
        <dbReference type="ARBA" id="ARBA00022801"/>
    </source>
</evidence>
<keyword evidence="11" id="KW-1185">Reference proteome</keyword>
<dbReference type="InterPro" id="IPR057275">
    <property type="entry name" value="Beta-barrel_GLAA-B_I"/>
</dbReference>
<dbReference type="Gene3D" id="2.160.20.10">
    <property type="entry name" value="Single-stranded right-handed beta-helix, Pectin lyase-like"/>
    <property type="match status" value="1"/>
</dbReference>
<evidence type="ECO:0000259" key="8">
    <source>
        <dbReference type="Pfam" id="PF23763"/>
    </source>
</evidence>
<evidence type="ECO:0000256" key="1">
    <source>
        <dbReference type="ARBA" id="ARBA00001255"/>
    </source>
</evidence>